<sequence length="76" mass="8549">MVSLSGLGTIGKELFDCTAEISDRENKNVSIRCFILNIFVLIADLLKKDTAANGRNLQRTKIKLVPLYCTVQYDKK</sequence>
<name>A0A645G0K3_9ZZZZ</name>
<protein>
    <submittedName>
        <fullName evidence="1">Uncharacterized protein</fullName>
    </submittedName>
</protein>
<accession>A0A645G0K3</accession>
<organism evidence="1">
    <name type="scientific">bioreactor metagenome</name>
    <dbReference type="NCBI Taxonomy" id="1076179"/>
    <lineage>
        <taxon>unclassified sequences</taxon>
        <taxon>metagenomes</taxon>
        <taxon>ecological metagenomes</taxon>
    </lineage>
</organism>
<dbReference type="AlphaFoldDB" id="A0A645G0K3"/>
<comment type="caution">
    <text evidence="1">The sequence shown here is derived from an EMBL/GenBank/DDBJ whole genome shotgun (WGS) entry which is preliminary data.</text>
</comment>
<dbReference type="EMBL" id="VSSQ01067854">
    <property type="protein sequence ID" value="MPN20165.1"/>
    <property type="molecule type" value="Genomic_DNA"/>
</dbReference>
<reference evidence="1" key="1">
    <citation type="submission" date="2019-08" db="EMBL/GenBank/DDBJ databases">
        <authorList>
            <person name="Kucharzyk K."/>
            <person name="Murdoch R.W."/>
            <person name="Higgins S."/>
            <person name="Loffler F."/>
        </authorList>
    </citation>
    <scope>NUCLEOTIDE SEQUENCE</scope>
</reference>
<proteinExistence type="predicted"/>
<gene>
    <name evidence="1" type="ORF">SDC9_167542</name>
</gene>
<evidence type="ECO:0000313" key="1">
    <source>
        <dbReference type="EMBL" id="MPN20165.1"/>
    </source>
</evidence>